<gene>
    <name evidence="3" type="ORF">Tco_1044046</name>
</gene>
<sequence>MMPILLCLAIPPWRGVTPAVIVYFSHDLCFYQLCDFFLDGFVSVRGLTSPLLPYRGTSLADIQPVFRHRLSLSKLPSSILYFSDRIPPMVTVCSGCSGWIATLIPFSFDGSLGMGPPIEAVFIKDFRSGTSVHVHAVDEGCTINIAGAFSLLEVSSFLAFSAEPDIGGGALNFNKFKEDLLTYCVENGIFQDSQDTFESSDDNTNVINALQEPIVINQDPGVKSSHGPPLINQNCCYECGDSLDGIFCQQCICKFCGKGAHYGYNCPPEVPIISKPEPCNQTSDKLSQTLPRFDPTCYFERKVSKPNSFNDSPSVLTHPPQLQFETNLCELCGNNAHYGYDCPPQFPFVYEQEPCYNQNFNDNYFPQNSQSSSQQYLCCANCGGPHETFQCQPMNEDYCEQNSCYNSNSFGFDQFQPPQYTVNHPIFNAQNEFLNSQNKLMEQMTSICDMVGQIMQKKEEERRIVEEQAAKEDMSIEEMRHEQQLVDYKIKEITNDLGYKRFRGEKIDEEYERDCEIRIRKLKQDFNEWGSEVRKKEQAYNEEQYAAARRRMLSIPFVDEDDYIPLGDIIARYSTSKAITPDLPIEEPDNSLSMGDEHLDTTSSNENLVPIPSEFEGIFDDTCDVPTCENNRVNVESDLVESLINHDTSIVYSPNIDPILEEFAGELAHIAPIPPGIVEADFDPNDDTSSDDDSFENIEYVDASLSYIKYDSFEEVNDVKQEEKEFDLEDIFQIQDVILREKLLNVHRLISNIESLKDKPTPDRVLESLSPFPIPVADSDSFLEESDTSFSHLDNSLPEFEISSDYTEETRSGSTTTHANYSLPEYDSFLFEIEPDQGGLTSVVISDNSNDLLLEIPEFESFHFDTSFPRPPPEPPDVEICLHFEPDAPVIDNFNEDQRGSEIIFFQNVEDDDSFTFVIWTFLPFLTYPEASPLSCSTGSEDTIFDPGIITFPFSYLEPVAFSMEVSCSKCMDNTKITRKPSKDGQTRTRERKSTKEAKDLTSYTSSNSPHWSITSKNDTLAGVEAQRMMGFVFKALTEVAQMSQSRIATLTIRVRSFGDLTDENHYPIIGRIQGMK</sequence>
<feature type="compositionally biased region" description="Polar residues" evidence="1">
    <location>
        <begin position="1002"/>
        <end position="1011"/>
    </location>
</feature>
<keyword evidence="2" id="KW-0732">Signal</keyword>
<dbReference type="Proteomes" id="UP001151760">
    <property type="component" value="Unassembled WGS sequence"/>
</dbReference>
<feature type="chain" id="PRO_5045670434" description="CCHC-type domain-containing protein" evidence="2">
    <location>
        <begin position="19"/>
        <end position="1077"/>
    </location>
</feature>
<reference evidence="3" key="2">
    <citation type="submission" date="2022-01" db="EMBL/GenBank/DDBJ databases">
        <authorList>
            <person name="Yamashiro T."/>
            <person name="Shiraishi A."/>
            <person name="Satake H."/>
            <person name="Nakayama K."/>
        </authorList>
    </citation>
    <scope>NUCLEOTIDE SEQUENCE</scope>
</reference>
<reference evidence="3" key="1">
    <citation type="journal article" date="2022" name="Int. J. Mol. Sci.">
        <title>Draft Genome of Tanacetum Coccineum: Genomic Comparison of Closely Related Tanacetum-Family Plants.</title>
        <authorList>
            <person name="Yamashiro T."/>
            <person name="Shiraishi A."/>
            <person name="Nakayama K."/>
            <person name="Satake H."/>
        </authorList>
    </citation>
    <scope>NUCLEOTIDE SEQUENCE</scope>
</reference>
<evidence type="ECO:0000313" key="3">
    <source>
        <dbReference type="EMBL" id="GJT77321.1"/>
    </source>
</evidence>
<dbReference type="EMBL" id="BQNB010018701">
    <property type="protein sequence ID" value="GJT77321.1"/>
    <property type="molecule type" value="Genomic_DNA"/>
</dbReference>
<evidence type="ECO:0000313" key="4">
    <source>
        <dbReference type="Proteomes" id="UP001151760"/>
    </source>
</evidence>
<feature type="compositionally biased region" description="Basic and acidic residues" evidence="1">
    <location>
        <begin position="981"/>
        <end position="1000"/>
    </location>
</feature>
<keyword evidence="4" id="KW-1185">Reference proteome</keyword>
<accession>A0ABQ5GQ29</accession>
<comment type="caution">
    <text evidence="3">The sequence shown here is derived from an EMBL/GenBank/DDBJ whole genome shotgun (WGS) entry which is preliminary data.</text>
</comment>
<evidence type="ECO:0008006" key="5">
    <source>
        <dbReference type="Google" id="ProtNLM"/>
    </source>
</evidence>
<feature type="region of interest" description="Disordered" evidence="1">
    <location>
        <begin position="975"/>
        <end position="1011"/>
    </location>
</feature>
<proteinExistence type="predicted"/>
<organism evidence="3 4">
    <name type="scientific">Tanacetum coccineum</name>
    <dbReference type="NCBI Taxonomy" id="301880"/>
    <lineage>
        <taxon>Eukaryota</taxon>
        <taxon>Viridiplantae</taxon>
        <taxon>Streptophyta</taxon>
        <taxon>Embryophyta</taxon>
        <taxon>Tracheophyta</taxon>
        <taxon>Spermatophyta</taxon>
        <taxon>Magnoliopsida</taxon>
        <taxon>eudicotyledons</taxon>
        <taxon>Gunneridae</taxon>
        <taxon>Pentapetalae</taxon>
        <taxon>asterids</taxon>
        <taxon>campanulids</taxon>
        <taxon>Asterales</taxon>
        <taxon>Asteraceae</taxon>
        <taxon>Asteroideae</taxon>
        <taxon>Anthemideae</taxon>
        <taxon>Anthemidinae</taxon>
        <taxon>Tanacetum</taxon>
    </lineage>
</organism>
<protein>
    <recommendedName>
        <fullName evidence="5">CCHC-type domain-containing protein</fullName>
    </recommendedName>
</protein>
<feature type="signal peptide" evidence="2">
    <location>
        <begin position="1"/>
        <end position="18"/>
    </location>
</feature>
<evidence type="ECO:0000256" key="1">
    <source>
        <dbReference type="SAM" id="MobiDB-lite"/>
    </source>
</evidence>
<name>A0ABQ5GQ29_9ASTR</name>
<evidence type="ECO:0000256" key="2">
    <source>
        <dbReference type="SAM" id="SignalP"/>
    </source>
</evidence>